<dbReference type="PROSITE" id="PS00922">
    <property type="entry name" value="TRANSGLYCOSYLASE"/>
    <property type="match status" value="1"/>
</dbReference>
<keyword evidence="6" id="KW-1185">Reference proteome</keyword>
<dbReference type="InterPro" id="IPR023346">
    <property type="entry name" value="Lysozyme-like_dom_sf"/>
</dbReference>
<reference evidence="5 6" key="1">
    <citation type="submission" date="2023-11" db="EMBL/GenBank/DDBJ databases">
        <title>MicrobeMod: A computational toolkit for identifying prokaryotic methylation and restriction-modification with nanopore sequencing.</title>
        <authorList>
            <person name="Crits-Christoph A."/>
            <person name="Kang S.C."/>
            <person name="Lee H."/>
            <person name="Ostrov N."/>
        </authorList>
    </citation>
    <scope>NUCLEOTIDE SEQUENCE [LARGE SCALE GENOMIC DNA]</scope>
    <source>
        <strain evidence="5 6">DSMZ 700</strain>
    </source>
</reference>
<dbReference type="InterPro" id="IPR000189">
    <property type="entry name" value="Transglyc_AS"/>
</dbReference>
<dbReference type="Gene3D" id="1.25.20.10">
    <property type="entry name" value="Bacterial muramidases"/>
    <property type="match status" value="1"/>
</dbReference>
<gene>
    <name evidence="5" type="ORF">SIL87_06070</name>
</gene>
<dbReference type="SUPFAM" id="SSF48435">
    <property type="entry name" value="Bacterial muramidases"/>
    <property type="match status" value="1"/>
</dbReference>
<name>A0AAW9DP60_ACIAO</name>
<dbReference type="InterPro" id="IPR008258">
    <property type="entry name" value="Transglycosylase_SLT_dom_1"/>
</dbReference>
<comment type="similarity">
    <text evidence="2">Belongs to the virb1 family.</text>
</comment>
<evidence type="ECO:0000313" key="5">
    <source>
        <dbReference type="EMBL" id="MDX5930334.1"/>
    </source>
</evidence>
<dbReference type="AlphaFoldDB" id="A0AAW9DP60"/>
<dbReference type="Gene3D" id="1.10.530.10">
    <property type="match status" value="1"/>
</dbReference>
<dbReference type="GO" id="GO:0000270">
    <property type="term" value="P:peptidoglycan metabolic process"/>
    <property type="evidence" value="ECO:0007669"/>
    <property type="project" value="InterPro"/>
</dbReference>
<dbReference type="PANTHER" id="PTHR37423">
    <property type="entry name" value="SOLUBLE LYTIC MUREIN TRANSGLYCOSYLASE-RELATED"/>
    <property type="match status" value="1"/>
</dbReference>
<dbReference type="GO" id="GO:0008933">
    <property type="term" value="F:peptidoglycan lytic transglycosylase activity"/>
    <property type="evidence" value="ECO:0007669"/>
    <property type="project" value="InterPro"/>
</dbReference>
<dbReference type="PANTHER" id="PTHR37423:SF5">
    <property type="entry name" value="SOLUBLE LYTIC MUREIN TRANSGLYCOSYLASE"/>
    <property type="match status" value="1"/>
</dbReference>
<comment type="similarity">
    <text evidence="1">Belongs to the transglycosylase Slt family.</text>
</comment>
<dbReference type="CDD" id="cd13401">
    <property type="entry name" value="Slt70-like"/>
    <property type="match status" value="1"/>
</dbReference>
<proteinExistence type="inferred from homology"/>
<sequence>MNGAETMLAQPLTPSDAAIYQRVFADQHDGKLQQAQRLMAHVTNPILKGQVLAQLYLGPYHHSTPAELEAWLAAYNGQPHTLRIRSLLAQRLPAGVQPPAAKVDYLPEPEATAGGAAPPAPRGVAVPRYLSNRVENLTRAGDAARAIDIISADNRISARAGAALRGDVARHLFVTAQYRQAFSIASEAAHEGGDAVWRPDFIAGLSAWQLHDIAHSLTYFSAAATAGSAAPGQRAAGAFWAARAALRLRKPDAYLHWLNQAAAAPQSFYGMLAARLLGQGLGASGLAASLSEADIESVASHKEGDLAFALLQVGCSGDAARALRAMWPAIQSHPDLGRATMRVAARAGLVDVAVALEQTLPGNAIAGARLPLPALHPAGGFNVDPSLVYALARTESGFDANAVSPVGARGLMQLMPETASAMARRGGISGNLSSPSINLALGQSYLLYLGGQPGVQRNLLDILASYNAGPVAAAAWAHSIHDGGDPLIFLESIPIAQTRRFVRQVLADSWIYAEEIGTTPESLDAMAEGHFPRLSPYGTALADR</sequence>
<dbReference type="SUPFAM" id="SSF53955">
    <property type="entry name" value="Lysozyme-like"/>
    <property type="match status" value="1"/>
</dbReference>
<dbReference type="Proteomes" id="UP001279553">
    <property type="component" value="Unassembled WGS sequence"/>
</dbReference>
<dbReference type="GO" id="GO:0042597">
    <property type="term" value="C:periplasmic space"/>
    <property type="evidence" value="ECO:0007669"/>
    <property type="project" value="InterPro"/>
</dbReference>
<evidence type="ECO:0000256" key="3">
    <source>
        <dbReference type="ARBA" id="ARBA00022729"/>
    </source>
</evidence>
<keyword evidence="3" id="KW-0732">Signal</keyword>
<organism evidence="5 6">
    <name type="scientific">Acidiphilium acidophilum</name>
    <name type="common">Thiobacillus acidophilus</name>
    <dbReference type="NCBI Taxonomy" id="76588"/>
    <lineage>
        <taxon>Bacteria</taxon>
        <taxon>Pseudomonadati</taxon>
        <taxon>Pseudomonadota</taxon>
        <taxon>Alphaproteobacteria</taxon>
        <taxon>Acetobacterales</taxon>
        <taxon>Acidocellaceae</taxon>
        <taxon>Acidiphilium</taxon>
    </lineage>
</organism>
<accession>A0AAW9DP60</accession>
<dbReference type="Pfam" id="PF01464">
    <property type="entry name" value="SLT"/>
    <property type="match status" value="1"/>
</dbReference>
<comment type="caution">
    <text evidence="5">The sequence shown here is derived from an EMBL/GenBank/DDBJ whole genome shotgun (WGS) entry which is preliminary data.</text>
</comment>
<feature type="domain" description="Transglycosylase SLT" evidence="4">
    <location>
        <begin position="380"/>
        <end position="477"/>
    </location>
</feature>
<evidence type="ECO:0000256" key="1">
    <source>
        <dbReference type="ARBA" id="ARBA00007734"/>
    </source>
</evidence>
<evidence type="ECO:0000259" key="4">
    <source>
        <dbReference type="Pfam" id="PF01464"/>
    </source>
</evidence>
<protein>
    <submittedName>
        <fullName evidence="5">Lytic transglycosylase domain-containing protein</fullName>
    </submittedName>
</protein>
<evidence type="ECO:0000313" key="6">
    <source>
        <dbReference type="Proteomes" id="UP001279553"/>
    </source>
</evidence>
<dbReference type="GO" id="GO:0004553">
    <property type="term" value="F:hydrolase activity, hydrolyzing O-glycosyl compounds"/>
    <property type="evidence" value="ECO:0007669"/>
    <property type="project" value="InterPro"/>
</dbReference>
<dbReference type="EMBL" id="JAWXYB010000018">
    <property type="protein sequence ID" value="MDX5930334.1"/>
    <property type="molecule type" value="Genomic_DNA"/>
</dbReference>
<dbReference type="GO" id="GO:0016020">
    <property type="term" value="C:membrane"/>
    <property type="evidence" value="ECO:0007669"/>
    <property type="project" value="InterPro"/>
</dbReference>
<evidence type="ECO:0000256" key="2">
    <source>
        <dbReference type="ARBA" id="ARBA00009387"/>
    </source>
</evidence>
<dbReference type="InterPro" id="IPR008939">
    <property type="entry name" value="Lytic_TGlycosylase_superhlx_U"/>
</dbReference>